<evidence type="ECO:0000256" key="1">
    <source>
        <dbReference type="SAM" id="Coils"/>
    </source>
</evidence>
<dbReference type="NCBIfam" id="TIGR02302">
    <property type="entry name" value="aProt_lowcomp"/>
    <property type="match status" value="1"/>
</dbReference>
<feature type="compositionally biased region" description="Basic and acidic residues" evidence="2">
    <location>
        <begin position="764"/>
        <end position="779"/>
    </location>
</feature>
<keyword evidence="1" id="KW-0175">Coiled coil</keyword>
<dbReference type="EMBL" id="UOEC01000103">
    <property type="protein sequence ID" value="VAV92804.1"/>
    <property type="molecule type" value="Genomic_DNA"/>
</dbReference>
<evidence type="ECO:0000256" key="2">
    <source>
        <dbReference type="SAM" id="MobiDB-lite"/>
    </source>
</evidence>
<feature type="transmembrane region" description="Helical" evidence="3">
    <location>
        <begin position="30"/>
        <end position="50"/>
    </location>
</feature>
<evidence type="ECO:0000256" key="3">
    <source>
        <dbReference type="SAM" id="Phobius"/>
    </source>
</evidence>
<keyword evidence="3" id="KW-0472">Membrane</keyword>
<feature type="region of interest" description="Disordered" evidence="2">
    <location>
        <begin position="660"/>
        <end position="689"/>
    </location>
</feature>
<keyword evidence="3" id="KW-1133">Transmembrane helix</keyword>
<feature type="region of interest" description="Disordered" evidence="2">
    <location>
        <begin position="252"/>
        <end position="274"/>
    </location>
</feature>
<accession>A0A3B0RHH4</accession>
<proteinExistence type="predicted"/>
<reference evidence="4" key="1">
    <citation type="submission" date="2018-06" db="EMBL/GenBank/DDBJ databases">
        <authorList>
            <person name="Zhirakovskaya E."/>
        </authorList>
    </citation>
    <scope>NUCLEOTIDE SEQUENCE</scope>
</reference>
<protein>
    <submittedName>
        <fullName evidence="4">Methyl-accepting chemotaxis protein</fullName>
    </submittedName>
</protein>
<gene>
    <name evidence="4" type="ORF">MNBD_ALPHA08-2261</name>
</gene>
<name>A0A3B0RHH4_9ZZZZ</name>
<feature type="transmembrane region" description="Helical" evidence="3">
    <location>
        <begin position="149"/>
        <end position="167"/>
    </location>
</feature>
<feature type="compositionally biased region" description="Basic and acidic residues" evidence="2">
    <location>
        <begin position="720"/>
        <end position="731"/>
    </location>
</feature>
<dbReference type="AlphaFoldDB" id="A0A3B0RHH4"/>
<feature type="coiled-coil region" evidence="1">
    <location>
        <begin position="510"/>
        <end position="572"/>
    </location>
</feature>
<evidence type="ECO:0000313" key="4">
    <source>
        <dbReference type="EMBL" id="VAV92804.1"/>
    </source>
</evidence>
<sequence>MKENPQRILGFKIFQAKLSLFWERFWQASFWPMMIAGGSLLAVFSGLLGLLPPVVGLGLLVLAGLAFVYSCRWLIKLGWPSQAQALRRIETKSKLAHRPVTAWHDDLADPGGDAQTQAIWQVHRKRQQEQFSDLKTGVPRSNWMYLDPWAGRFTLAILLLVTLVLNGQNWRYELARLAGDASVKTAQSVTVDAWISPPTYTRKPPVLLTSEAFKKTLENGGDIIIPEGSKLKVRVNGVSQFSIVVSQPLENGQPGKELETISASPAKGTGPEKEAGFSEATVTLKRPVHIAVKYQNKTRNQWMLALIPDDAPVVEVVENLSITPTGGFAVPWKVSDDYGVSSLSGGLTLVKKPDSQKARPLEFEPPVFTASLPRLNPKKAKGRAFQDLTAHPWAGQQVELVMSAKDQAGQIGKSRKIVFKLPERDFSKPMARVLVEQRRMLVQNPDDRLKVVKSLAAFMAWPEGVLEKSGNYLGWRKVVTGLYRAKTRDQIKGSVEEMWKLALTIEDGDLSEARRKLEAARKALQKALKEGASPEKIAELTKNLKDALNEFMQAMARQMQQAQAKNQQQQNGLRQNGQEIRARDLQKMMENIENLAKSGANDAAQEMLSQLENILKNLQPALSQRPMAPQRTPPGARSLEELTEMMRKQQELMDKTFKMPDQKFGEQPGGKQPNSKDGDKQPGAKNGNQLVTQQDQLKNLLGKLMEQMEKNGLPAPRSLEQAKRAMRDASRALKNGQKGPALGMQGNAMQGLRKGAEAMAKDMMRGQGDEGNFGDHAESSDSPNDPLGRPMPRNGADFGPGQDMLPKEIEIMRARDILRALRSRSNDRQRPKIELDYLQRLLDGLF</sequence>
<dbReference type="Pfam" id="PF13779">
    <property type="entry name" value="DUF4175"/>
    <property type="match status" value="1"/>
</dbReference>
<feature type="transmembrane region" description="Helical" evidence="3">
    <location>
        <begin position="57"/>
        <end position="75"/>
    </location>
</feature>
<feature type="region of interest" description="Disordered" evidence="2">
    <location>
        <begin position="764"/>
        <end position="807"/>
    </location>
</feature>
<dbReference type="InterPro" id="IPR012683">
    <property type="entry name" value="CHP02302_TM"/>
</dbReference>
<organism evidence="4">
    <name type="scientific">hydrothermal vent metagenome</name>
    <dbReference type="NCBI Taxonomy" id="652676"/>
    <lineage>
        <taxon>unclassified sequences</taxon>
        <taxon>metagenomes</taxon>
        <taxon>ecological metagenomes</taxon>
    </lineage>
</organism>
<keyword evidence="3" id="KW-0812">Transmembrane</keyword>
<feature type="region of interest" description="Disordered" evidence="2">
    <location>
        <begin position="712"/>
        <end position="746"/>
    </location>
</feature>